<comment type="subunit">
    <text evidence="4 15">Homodimer.</text>
</comment>
<gene>
    <name evidence="15" type="primary">rnc</name>
    <name evidence="18" type="ORF">SAMN04488025_12832</name>
</gene>
<protein>
    <recommendedName>
        <fullName evidence="15">Ribonuclease 3</fullName>
        <ecNumber evidence="15">3.1.26.3</ecNumber>
    </recommendedName>
    <alternativeName>
        <fullName evidence="15">Ribonuclease III</fullName>
        <shortName evidence="15">RNase III</shortName>
    </alternativeName>
</protein>
<dbReference type="EC" id="3.1.26.3" evidence="15"/>
<keyword evidence="15" id="KW-0699">rRNA-binding</keyword>
<evidence type="ECO:0000256" key="15">
    <source>
        <dbReference type="HAMAP-Rule" id="MF_00104"/>
    </source>
</evidence>
<comment type="similarity">
    <text evidence="3">Belongs to the ribonuclease III family.</text>
</comment>
<keyword evidence="7 15" id="KW-0507">mRNA processing</keyword>
<evidence type="ECO:0000256" key="2">
    <source>
        <dbReference type="ARBA" id="ARBA00004496"/>
    </source>
</evidence>
<dbReference type="GO" id="GO:0006364">
    <property type="term" value="P:rRNA processing"/>
    <property type="evidence" value="ECO:0007669"/>
    <property type="project" value="UniProtKB-UniRule"/>
</dbReference>
<evidence type="ECO:0000256" key="8">
    <source>
        <dbReference type="ARBA" id="ARBA00022694"/>
    </source>
</evidence>
<feature type="binding site" evidence="15">
    <location>
        <position position="49"/>
    </location>
    <ligand>
        <name>Mg(2+)</name>
        <dbReference type="ChEBI" id="CHEBI:18420"/>
    </ligand>
</feature>
<comment type="cofactor">
    <cofactor evidence="15">
        <name>Mg(2+)</name>
        <dbReference type="ChEBI" id="CHEBI:18420"/>
    </cofactor>
</comment>
<evidence type="ECO:0000256" key="13">
    <source>
        <dbReference type="ARBA" id="ARBA00022842"/>
    </source>
</evidence>
<comment type="function">
    <text evidence="15">Digests double-stranded RNA. Involved in the processing of primary rRNA transcript to yield the immediate precursors to the large and small rRNAs (23S and 16S). Processes some mRNAs, and tRNAs when they are encoded in the rRNA operon. Processes pre-crRNA and tracrRNA of type II CRISPR loci if present in the organism.</text>
</comment>
<dbReference type="PANTHER" id="PTHR11207">
    <property type="entry name" value="RIBONUCLEASE III"/>
    <property type="match status" value="1"/>
</dbReference>
<comment type="subcellular location">
    <subcellularLocation>
        <location evidence="2 15">Cytoplasm</location>
    </subcellularLocation>
</comment>
<evidence type="ECO:0000313" key="18">
    <source>
        <dbReference type="EMBL" id="SFG35771.1"/>
    </source>
</evidence>
<evidence type="ECO:0000259" key="17">
    <source>
        <dbReference type="PROSITE" id="PS50142"/>
    </source>
</evidence>
<name>A0A1I2RD54_9BACL</name>
<keyword evidence="10 15" id="KW-0479">Metal-binding</keyword>
<proteinExistence type="inferred from homology"/>
<keyword evidence="6 15" id="KW-0698">rRNA processing</keyword>
<dbReference type="PROSITE" id="PS50142">
    <property type="entry name" value="RNASE_3_2"/>
    <property type="match status" value="1"/>
</dbReference>
<evidence type="ECO:0000256" key="12">
    <source>
        <dbReference type="ARBA" id="ARBA00022801"/>
    </source>
</evidence>
<dbReference type="InterPro" id="IPR011907">
    <property type="entry name" value="RNase_III"/>
</dbReference>
<evidence type="ECO:0000256" key="6">
    <source>
        <dbReference type="ARBA" id="ARBA00022552"/>
    </source>
</evidence>
<feature type="binding site" evidence="15">
    <location>
        <position position="122"/>
    </location>
    <ligand>
        <name>Mg(2+)</name>
        <dbReference type="ChEBI" id="CHEBI:18420"/>
    </ligand>
</feature>
<keyword evidence="9 15" id="KW-0540">Nuclease</keyword>
<dbReference type="GO" id="GO:0008033">
    <property type="term" value="P:tRNA processing"/>
    <property type="evidence" value="ECO:0007669"/>
    <property type="project" value="UniProtKB-KW"/>
</dbReference>
<dbReference type="GO" id="GO:0003725">
    <property type="term" value="F:double-stranded RNA binding"/>
    <property type="evidence" value="ECO:0007669"/>
    <property type="project" value="TreeGrafter"/>
</dbReference>
<dbReference type="EMBL" id="FOOK01000028">
    <property type="protein sequence ID" value="SFG35771.1"/>
    <property type="molecule type" value="Genomic_DNA"/>
</dbReference>
<dbReference type="FunFam" id="1.10.1520.10:FF:000001">
    <property type="entry name" value="Ribonuclease 3"/>
    <property type="match status" value="1"/>
</dbReference>
<feature type="domain" description="RNase III" evidence="17">
    <location>
        <begin position="6"/>
        <end position="136"/>
    </location>
</feature>
<dbReference type="CDD" id="cd00593">
    <property type="entry name" value="RIBOc"/>
    <property type="match status" value="1"/>
</dbReference>
<dbReference type="HAMAP" id="MF_00104">
    <property type="entry name" value="RNase_III"/>
    <property type="match status" value="1"/>
</dbReference>
<dbReference type="PANTHER" id="PTHR11207:SF0">
    <property type="entry name" value="RIBONUCLEASE 3"/>
    <property type="match status" value="1"/>
</dbReference>
<dbReference type="SMART" id="SM00535">
    <property type="entry name" value="RIBOc"/>
    <property type="match status" value="1"/>
</dbReference>
<dbReference type="Proteomes" id="UP000198661">
    <property type="component" value="Unassembled WGS sequence"/>
</dbReference>
<dbReference type="GO" id="GO:0019843">
    <property type="term" value="F:rRNA binding"/>
    <property type="evidence" value="ECO:0007669"/>
    <property type="project" value="UniProtKB-KW"/>
</dbReference>
<evidence type="ECO:0000256" key="5">
    <source>
        <dbReference type="ARBA" id="ARBA00022490"/>
    </source>
</evidence>
<feature type="active site" evidence="15">
    <location>
        <position position="125"/>
    </location>
</feature>
<evidence type="ECO:0000313" key="19">
    <source>
        <dbReference type="Proteomes" id="UP000198661"/>
    </source>
</evidence>
<dbReference type="GO" id="GO:0004525">
    <property type="term" value="F:ribonuclease III activity"/>
    <property type="evidence" value="ECO:0007669"/>
    <property type="project" value="UniProtKB-UniRule"/>
</dbReference>
<evidence type="ECO:0000256" key="14">
    <source>
        <dbReference type="ARBA" id="ARBA00022884"/>
    </source>
</evidence>
<evidence type="ECO:0000256" key="10">
    <source>
        <dbReference type="ARBA" id="ARBA00022723"/>
    </source>
</evidence>
<keyword evidence="12 15" id="KW-0378">Hydrolase</keyword>
<keyword evidence="5 15" id="KW-0963">Cytoplasm</keyword>
<keyword evidence="11 15" id="KW-0255">Endonuclease</keyword>
<dbReference type="SMART" id="SM00358">
    <property type="entry name" value="DSRM"/>
    <property type="match status" value="1"/>
</dbReference>
<sequence>MTAMDLSALEKQLGISFRNPELFRQAFTHTSFAHERREGDALAHNERLEFLGDAVLELLVSEHLYHRYPGKSEGDLTRMRARVVCEPSLAQFAEELGFGRLVRLGKGEEMTGGRRRPALLADLFEAFVGALYLDQGLGEARRFLQKVVFSRIDEAWLSRIVDAKTRLQEIVQQERTGSLTYRIVDEWGPAHDRHFVAEVLLDGRTLGRGTGRSKKEAEQEAAAAALKELDSGF</sequence>
<dbReference type="FunFam" id="3.30.160.20:FF:000003">
    <property type="entry name" value="Ribonuclease 3"/>
    <property type="match status" value="1"/>
</dbReference>
<evidence type="ECO:0000256" key="4">
    <source>
        <dbReference type="ARBA" id="ARBA00011738"/>
    </source>
</evidence>
<reference evidence="18 19" key="1">
    <citation type="submission" date="2016-10" db="EMBL/GenBank/DDBJ databases">
        <authorList>
            <person name="de Groot N.N."/>
        </authorList>
    </citation>
    <scope>NUCLEOTIDE SEQUENCE [LARGE SCALE GENOMIC DNA]</scope>
    <source>
        <strain evidence="18 19">DSM 44945</strain>
    </source>
</reference>
<keyword evidence="19" id="KW-1185">Reference proteome</keyword>
<keyword evidence="8 15" id="KW-0819">tRNA processing</keyword>
<dbReference type="SUPFAM" id="SSF69065">
    <property type="entry name" value="RNase III domain-like"/>
    <property type="match status" value="1"/>
</dbReference>
<dbReference type="GO" id="GO:0046872">
    <property type="term" value="F:metal ion binding"/>
    <property type="evidence" value="ECO:0007669"/>
    <property type="project" value="UniProtKB-KW"/>
</dbReference>
<dbReference type="PROSITE" id="PS00517">
    <property type="entry name" value="RNASE_3_1"/>
    <property type="match status" value="1"/>
</dbReference>
<dbReference type="STRING" id="201973.SAMN04488025_12832"/>
<dbReference type="GO" id="GO:0005737">
    <property type="term" value="C:cytoplasm"/>
    <property type="evidence" value="ECO:0007669"/>
    <property type="project" value="UniProtKB-SubCell"/>
</dbReference>
<accession>A0A1I2RD54</accession>
<dbReference type="GO" id="GO:0042802">
    <property type="term" value="F:identical protein binding"/>
    <property type="evidence" value="ECO:0007669"/>
    <property type="project" value="UniProtKB-ARBA"/>
</dbReference>
<dbReference type="CDD" id="cd10845">
    <property type="entry name" value="DSRM_RNAse_III_family"/>
    <property type="match status" value="1"/>
</dbReference>
<feature type="domain" description="DRBM" evidence="16">
    <location>
        <begin position="162"/>
        <end position="231"/>
    </location>
</feature>
<keyword evidence="14 15" id="KW-0694">RNA-binding</keyword>
<comment type="catalytic activity">
    <reaction evidence="1 15">
        <text>Endonucleolytic cleavage to 5'-phosphomonoester.</text>
        <dbReference type="EC" id="3.1.26.3"/>
    </reaction>
</comment>
<dbReference type="GO" id="GO:0006397">
    <property type="term" value="P:mRNA processing"/>
    <property type="evidence" value="ECO:0007669"/>
    <property type="project" value="UniProtKB-UniRule"/>
</dbReference>
<dbReference type="Pfam" id="PF00035">
    <property type="entry name" value="dsrm"/>
    <property type="match status" value="1"/>
</dbReference>
<dbReference type="SUPFAM" id="SSF54768">
    <property type="entry name" value="dsRNA-binding domain-like"/>
    <property type="match status" value="1"/>
</dbReference>
<feature type="active site" evidence="15">
    <location>
        <position position="53"/>
    </location>
</feature>
<dbReference type="AlphaFoldDB" id="A0A1I2RD54"/>
<evidence type="ECO:0000256" key="3">
    <source>
        <dbReference type="ARBA" id="ARBA00010183"/>
    </source>
</evidence>
<evidence type="ECO:0000259" key="16">
    <source>
        <dbReference type="PROSITE" id="PS50137"/>
    </source>
</evidence>
<evidence type="ECO:0000256" key="1">
    <source>
        <dbReference type="ARBA" id="ARBA00000109"/>
    </source>
</evidence>
<keyword evidence="13 15" id="KW-0460">Magnesium</keyword>
<dbReference type="PROSITE" id="PS50137">
    <property type="entry name" value="DS_RBD"/>
    <property type="match status" value="1"/>
</dbReference>
<dbReference type="Gene3D" id="1.10.1520.10">
    <property type="entry name" value="Ribonuclease III domain"/>
    <property type="match status" value="1"/>
</dbReference>
<dbReference type="NCBIfam" id="TIGR02191">
    <property type="entry name" value="RNaseIII"/>
    <property type="match status" value="1"/>
</dbReference>
<dbReference type="InterPro" id="IPR000999">
    <property type="entry name" value="RNase_III_dom"/>
</dbReference>
<dbReference type="Pfam" id="PF14622">
    <property type="entry name" value="Ribonucleas_3_3"/>
    <property type="match status" value="1"/>
</dbReference>
<feature type="binding site" evidence="15">
    <location>
        <position position="125"/>
    </location>
    <ligand>
        <name>Mg(2+)</name>
        <dbReference type="ChEBI" id="CHEBI:18420"/>
    </ligand>
</feature>
<evidence type="ECO:0000256" key="11">
    <source>
        <dbReference type="ARBA" id="ARBA00022759"/>
    </source>
</evidence>
<organism evidence="18 19">
    <name type="scientific">Planifilum fulgidum</name>
    <dbReference type="NCBI Taxonomy" id="201973"/>
    <lineage>
        <taxon>Bacteria</taxon>
        <taxon>Bacillati</taxon>
        <taxon>Bacillota</taxon>
        <taxon>Bacilli</taxon>
        <taxon>Bacillales</taxon>
        <taxon>Thermoactinomycetaceae</taxon>
        <taxon>Planifilum</taxon>
    </lineage>
</organism>
<evidence type="ECO:0000256" key="9">
    <source>
        <dbReference type="ARBA" id="ARBA00022722"/>
    </source>
</evidence>
<dbReference type="Gene3D" id="3.30.160.20">
    <property type="match status" value="1"/>
</dbReference>
<dbReference type="InterPro" id="IPR014720">
    <property type="entry name" value="dsRBD_dom"/>
</dbReference>
<evidence type="ECO:0000256" key="7">
    <source>
        <dbReference type="ARBA" id="ARBA00022664"/>
    </source>
</evidence>
<dbReference type="InterPro" id="IPR036389">
    <property type="entry name" value="RNase_III_sf"/>
</dbReference>
<dbReference type="GO" id="GO:0010468">
    <property type="term" value="P:regulation of gene expression"/>
    <property type="evidence" value="ECO:0007669"/>
    <property type="project" value="TreeGrafter"/>
</dbReference>